<keyword evidence="3" id="KW-1185">Reference proteome</keyword>
<name>A0ABT3HTU5_9FLAO</name>
<comment type="caution">
    <text evidence="2">The sequence shown here is derived from an EMBL/GenBank/DDBJ whole genome shotgun (WGS) entry which is preliminary data.</text>
</comment>
<keyword evidence="1" id="KW-1133">Transmembrane helix</keyword>
<evidence type="ECO:0000256" key="1">
    <source>
        <dbReference type="SAM" id="Phobius"/>
    </source>
</evidence>
<protein>
    <recommendedName>
        <fullName evidence="4">Histidine kinase</fullName>
    </recommendedName>
</protein>
<organism evidence="2 3">
    <name type="scientific">Chryseobacterium kimseyorum</name>
    <dbReference type="NCBI Taxonomy" id="2984028"/>
    <lineage>
        <taxon>Bacteria</taxon>
        <taxon>Pseudomonadati</taxon>
        <taxon>Bacteroidota</taxon>
        <taxon>Flavobacteriia</taxon>
        <taxon>Flavobacteriales</taxon>
        <taxon>Weeksellaceae</taxon>
        <taxon>Chryseobacterium group</taxon>
        <taxon>Chryseobacterium</taxon>
    </lineage>
</organism>
<dbReference type="Proteomes" id="UP001163731">
    <property type="component" value="Unassembled WGS sequence"/>
</dbReference>
<gene>
    <name evidence="2" type="ORF">OMO38_01660</name>
</gene>
<dbReference type="RefSeq" id="WP_264748512.1">
    <property type="nucleotide sequence ID" value="NZ_JAPDHW010000001.1"/>
</dbReference>
<reference evidence="2" key="1">
    <citation type="submission" date="2022-10" db="EMBL/GenBank/DDBJ databases">
        <title>Chryseobacterium babae sp. nov. isolated from the gut of the beetle Oryctes rhinoceros, and Chryseobacterium kimseyorum sp. nov., isolated from a stick insect rearing cage.</title>
        <authorList>
            <person name="Shelomi M."/>
            <person name="Han C.-J."/>
            <person name="Chen W.-M."/>
            <person name="Chen H.-K."/>
            <person name="Liaw S.-J."/>
            <person name="Muhle E."/>
            <person name="Clermont D."/>
        </authorList>
    </citation>
    <scope>NUCLEOTIDE SEQUENCE</scope>
    <source>
        <strain evidence="2">09-1422</strain>
    </source>
</reference>
<sequence>METNKSVNEPAEEKNSRWKKMLKKFGIGGIIFFTVKGIITSTLIYFLGKNFWTVISSYFSGIFQ</sequence>
<keyword evidence="1" id="KW-0472">Membrane</keyword>
<accession>A0ABT3HTU5</accession>
<evidence type="ECO:0008006" key="4">
    <source>
        <dbReference type="Google" id="ProtNLM"/>
    </source>
</evidence>
<proteinExistence type="predicted"/>
<dbReference type="EMBL" id="JAPDHW010000001">
    <property type="protein sequence ID" value="MCW3167223.1"/>
    <property type="molecule type" value="Genomic_DNA"/>
</dbReference>
<keyword evidence="1" id="KW-0812">Transmembrane</keyword>
<evidence type="ECO:0000313" key="2">
    <source>
        <dbReference type="EMBL" id="MCW3167223.1"/>
    </source>
</evidence>
<evidence type="ECO:0000313" key="3">
    <source>
        <dbReference type="Proteomes" id="UP001163731"/>
    </source>
</evidence>
<feature type="transmembrane region" description="Helical" evidence="1">
    <location>
        <begin position="25"/>
        <end position="47"/>
    </location>
</feature>